<keyword evidence="1" id="KW-0175">Coiled coil</keyword>
<gene>
    <name evidence="2" type="ORF">IDM36_04625</name>
</gene>
<feature type="coiled-coil region" evidence="1">
    <location>
        <begin position="165"/>
        <end position="195"/>
    </location>
</feature>
<dbReference type="EMBL" id="CP061801">
    <property type="protein sequence ID" value="QPK01428.1"/>
    <property type="molecule type" value="Genomic_DNA"/>
</dbReference>
<reference evidence="2" key="1">
    <citation type="submission" date="2020-09" db="EMBL/GenBank/DDBJ databases">
        <title>First Report of a novel Colistin-Resistant species of Enterobacter cloacae complex Producing MCR-5 isolated from hospital sewage water.</title>
        <authorList>
            <person name="Zhou K."/>
        </authorList>
    </citation>
    <scope>NUCLEOTIDE SEQUENCE [LARGE SCALE GENOMIC DNA]</scope>
    <source>
        <strain evidence="2">HSW1412</strain>
    </source>
</reference>
<evidence type="ECO:0000256" key="1">
    <source>
        <dbReference type="SAM" id="Coils"/>
    </source>
</evidence>
<name>A0A7T0DXZ6_9ENTR</name>
<sequence length="243" mass="27916">MIKLTKCPEPNYLTIRGAQWAQSLNDAVVLHGGYDSIPEKDKDSLTAHYRNQNIKDVLFPTSHNKCAFCECIPEDGGNFIQIEHFYPKSLYPHLCFSWDNFLPSCNKCNLAKSTLDTIVTPIVNPYIVEPSDHIYVSLLKLKARDNSKLGEDTVKELKLNSSRHIKARRNLLEDIENLTERLQEKMDELNAAGTKRIRDNRFGELLELVEELDSLMLPNQPYSFFCRQIILSEPEYVEAKALI</sequence>
<accession>A0A7T0DXZ6</accession>
<organism evidence="2">
    <name type="scientific">Enterobacter mori</name>
    <dbReference type="NCBI Taxonomy" id="539813"/>
    <lineage>
        <taxon>Bacteria</taxon>
        <taxon>Pseudomonadati</taxon>
        <taxon>Pseudomonadota</taxon>
        <taxon>Gammaproteobacteria</taxon>
        <taxon>Enterobacterales</taxon>
        <taxon>Enterobacteriaceae</taxon>
        <taxon>Enterobacter</taxon>
    </lineage>
</organism>
<dbReference type="AlphaFoldDB" id="A0A7T0DXZ6"/>
<protein>
    <recommendedName>
        <fullName evidence="3">HNH endonuclease</fullName>
    </recommendedName>
</protein>
<proteinExistence type="predicted"/>
<dbReference type="Gene3D" id="1.10.30.50">
    <property type="match status" value="1"/>
</dbReference>
<evidence type="ECO:0000313" key="2">
    <source>
        <dbReference type="EMBL" id="QPK01428.1"/>
    </source>
</evidence>
<evidence type="ECO:0008006" key="3">
    <source>
        <dbReference type="Google" id="ProtNLM"/>
    </source>
</evidence>